<name>A0A2M8GMA2_9BACT</name>
<gene>
    <name evidence="7" type="ORF">CO007_03325</name>
</gene>
<dbReference type="Gene3D" id="3.30.1490.10">
    <property type="match status" value="1"/>
</dbReference>
<dbReference type="InterPro" id="IPR000630">
    <property type="entry name" value="Ribosomal_uS8"/>
</dbReference>
<dbReference type="SUPFAM" id="SSF56047">
    <property type="entry name" value="Ribosomal protein S8"/>
    <property type="match status" value="1"/>
</dbReference>
<evidence type="ECO:0000313" key="8">
    <source>
        <dbReference type="Proteomes" id="UP000229370"/>
    </source>
</evidence>
<evidence type="ECO:0000313" key="7">
    <source>
        <dbReference type="EMBL" id="PJC81693.1"/>
    </source>
</evidence>
<protein>
    <recommendedName>
        <fullName evidence="4">Small ribosomal subunit protein uS8</fullName>
    </recommendedName>
    <alternativeName>
        <fullName evidence="5">30S ribosomal protein S8</fullName>
    </alternativeName>
</protein>
<dbReference type="InterPro" id="IPR047863">
    <property type="entry name" value="Ribosomal_uS8_CS"/>
</dbReference>
<accession>A0A2M8GMA2</accession>
<dbReference type="GO" id="GO:0006412">
    <property type="term" value="P:translation"/>
    <property type="evidence" value="ECO:0007669"/>
    <property type="project" value="InterPro"/>
</dbReference>
<evidence type="ECO:0000256" key="5">
    <source>
        <dbReference type="ARBA" id="ARBA00035525"/>
    </source>
</evidence>
<dbReference type="Proteomes" id="UP000229370">
    <property type="component" value="Unassembled WGS sequence"/>
</dbReference>
<proteinExistence type="inferred from homology"/>
<dbReference type="PANTHER" id="PTHR11758">
    <property type="entry name" value="40S RIBOSOMAL PROTEIN S15A"/>
    <property type="match status" value="1"/>
</dbReference>
<dbReference type="GO" id="GO:1990904">
    <property type="term" value="C:ribonucleoprotein complex"/>
    <property type="evidence" value="ECO:0007669"/>
    <property type="project" value="UniProtKB-KW"/>
</dbReference>
<dbReference type="Pfam" id="PF00410">
    <property type="entry name" value="Ribosomal_S8"/>
    <property type="match status" value="1"/>
</dbReference>
<keyword evidence="3 6" id="KW-0687">Ribonucleoprotein</keyword>
<dbReference type="GO" id="GO:0005737">
    <property type="term" value="C:cytoplasm"/>
    <property type="evidence" value="ECO:0007669"/>
    <property type="project" value="UniProtKB-ARBA"/>
</dbReference>
<dbReference type="EMBL" id="PFQK01000055">
    <property type="protein sequence ID" value="PJC81693.1"/>
    <property type="molecule type" value="Genomic_DNA"/>
</dbReference>
<evidence type="ECO:0000256" key="3">
    <source>
        <dbReference type="ARBA" id="ARBA00023274"/>
    </source>
</evidence>
<organism evidence="7 8">
    <name type="scientific">Candidatus Roizmanbacteria bacterium CG_4_8_14_3_um_filter_36_10</name>
    <dbReference type="NCBI Taxonomy" id="1974834"/>
    <lineage>
        <taxon>Bacteria</taxon>
        <taxon>Candidatus Roizmaniibacteriota</taxon>
    </lineage>
</organism>
<dbReference type="Gene3D" id="3.30.1370.30">
    <property type="match status" value="1"/>
</dbReference>
<dbReference type="NCBIfam" id="NF001109">
    <property type="entry name" value="PRK00136.1"/>
    <property type="match status" value="1"/>
</dbReference>
<keyword evidence="2 6" id="KW-0689">Ribosomal protein</keyword>
<dbReference type="FunFam" id="3.30.1490.10:FF:000001">
    <property type="entry name" value="30S ribosomal protein S8"/>
    <property type="match status" value="1"/>
</dbReference>
<evidence type="ECO:0000256" key="6">
    <source>
        <dbReference type="RuleBase" id="RU003660"/>
    </source>
</evidence>
<evidence type="ECO:0000256" key="2">
    <source>
        <dbReference type="ARBA" id="ARBA00022980"/>
    </source>
</evidence>
<reference evidence="8" key="1">
    <citation type="submission" date="2017-09" db="EMBL/GenBank/DDBJ databases">
        <title>Depth-based differentiation of microbial function through sediment-hosted aquifers and enrichment of novel symbionts in the deep terrestrial subsurface.</title>
        <authorList>
            <person name="Probst A.J."/>
            <person name="Ladd B."/>
            <person name="Jarett J.K."/>
            <person name="Geller-Mcgrath D.E."/>
            <person name="Sieber C.M.K."/>
            <person name="Emerson J.B."/>
            <person name="Anantharaman K."/>
            <person name="Thomas B.C."/>
            <person name="Malmstrom R."/>
            <person name="Stieglmeier M."/>
            <person name="Klingl A."/>
            <person name="Woyke T."/>
            <person name="Ryan C.M."/>
            <person name="Banfield J.F."/>
        </authorList>
    </citation>
    <scope>NUCLEOTIDE SEQUENCE [LARGE SCALE GENOMIC DNA]</scope>
</reference>
<evidence type="ECO:0000256" key="4">
    <source>
        <dbReference type="ARBA" id="ARBA00035258"/>
    </source>
</evidence>
<comment type="caution">
    <text evidence="7">The sequence shown here is derived from an EMBL/GenBank/DDBJ whole genome shotgun (WGS) entry which is preliminary data.</text>
</comment>
<dbReference type="AlphaFoldDB" id="A0A2M8GMA2"/>
<dbReference type="InterPro" id="IPR035987">
    <property type="entry name" value="Ribosomal_uS8_sf"/>
</dbReference>
<dbReference type="PROSITE" id="PS00053">
    <property type="entry name" value="RIBOSOMAL_S8"/>
    <property type="match status" value="1"/>
</dbReference>
<sequence length="128" mass="14696">MENSFIDLIIRIKNGYLAGKETIESPFSRFREEILKVLKRLSFIKNYKLENDQKKKISIDLVYRDGQPALTGVKIISKLGQRIYVSYKDLKPVLNGLGHSILSTSKGIMTNREAHRAKLGGELLFEIW</sequence>
<comment type="similarity">
    <text evidence="1 6">Belongs to the universal ribosomal protein uS8 family.</text>
</comment>
<dbReference type="GO" id="GO:0005840">
    <property type="term" value="C:ribosome"/>
    <property type="evidence" value="ECO:0007669"/>
    <property type="project" value="UniProtKB-KW"/>
</dbReference>
<evidence type="ECO:0000256" key="1">
    <source>
        <dbReference type="ARBA" id="ARBA00006471"/>
    </source>
</evidence>
<dbReference type="GO" id="GO:0003735">
    <property type="term" value="F:structural constituent of ribosome"/>
    <property type="evidence" value="ECO:0007669"/>
    <property type="project" value="InterPro"/>
</dbReference>